<organism evidence="11 12">
    <name type="scientific">Corchorus olitorius</name>
    <dbReference type="NCBI Taxonomy" id="93759"/>
    <lineage>
        <taxon>Eukaryota</taxon>
        <taxon>Viridiplantae</taxon>
        <taxon>Streptophyta</taxon>
        <taxon>Embryophyta</taxon>
        <taxon>Tracheophyta</taxon>
        <taxon>Spermatophyta</taxon>
        <taxon>Magnoliopsida</taxon>
        <taxon>eudicotyledons</taxon>
        <taxon>Gunneridae</taxon>
        <taxon>Pentapetalae</taxon>
        <taxon>rosids</taxon>
        <taxon>malvids</taxon>
        <taxon>Malvales</taxon>
        <taxon>Malvaceae</taxon>
        <taxon>Grewioideae</taxon>
        <taxon>Apeibeae</taxon>
        <taxon>Corchorus</taxon>
    </lineage>
</organism>
<dbReference type="OrthoDB" id="986435at2759"/>
<protein>
    <recommendedName>
        <fullName evidence="13">Receptor-like protein 12</fullName>
    </recommendedName>
</protein>
<dbReference type="Pfam" id="PF00560">
    <property type="entry name" value="LRR_1"/>
    <property type="match status" value="1"/>
</dbReference>
<keyword evidence="7" id="KW-1133">Transmembrane helix</keyword>
<comment type="subcellular location">
    <subcellularLocation>
        <location evidence="1">Cell membrane</location>
        <topology evidence="1">Single-pass type I membrane protein</topology>
    </subcellularLocation>
</comment>
<evidence type="ECO:0000256" key="1">
    <source>
        <dbReference type="ARBA" id="ARBA00004251"/>
    </source>
</evidence>
<comment type="similarity">
    <text evidence="2">Belongs to the RLP family.</text>
</comment>
<keyword evidence="6" id="KW-0677">Repeat</keyword>
<evidence type="ECO:0000256" key="10">
    <source>
        <dbReference type="ARBA" id="ARBA00023180"/>
    </source>
</evidence>
<evidence type="ECO:0000256" key="8">
    <source>
        <dbReference type="ARBA" id="ARBA00023136"/>
    </source>
</evidence>
<evidence type="ECO:0000256" key="7">
    <source>
        <dbReference type="ARBA" id="ARBA00022989"/>
    </source>
</evidence>
<dbReference type="GO" id="GO:0005886">
    <property type="term" value="C:plasma membrane"/>
    <property type="evidence" value="ECO:0007669"/>
    <property type="project" value="UniProtKB-SubCell"/>
</dbReference>
<dbReference type="PRINTS" id="PR00019">
    <property type="entry name" value="LEURICHRPT"/>
</dbReference>
<evidence type="ECO:0008006" key="13">
    <source>
        <dbReference type="Google" id="ProtNLM"/>
    </source>
</evidence>
<dbReference type="InterPro" id="IPR001611">
    <property type="entry name" value="Leu-rich_rpt"/>
</dbReference>
<evidence type="ECO:0000256" key="2">
    <source>
        <dbReference type="ARBA" id="ARBA00009592"/>
    </source>
</evidence>
<evidence type="ECO:0000313" key="12">
    <source>
        <dbReference type="Proteomes" id="UP000187203"/>
    </source>
</evidence>
<gene>
    <name evidence="11" type="ORF">COLO4_35037</name>
</gene>
<keyword evidence="4" id="KW-0433">Leucine-rich repeat</keyword>
<proteinExistence type="inferred from homology"/>
<keyword evidence="9" id="KW-0675">Receptor</keyword>
<evidence type="ECO:0000256" key="6">
    <source>
        <dbReference type="ARBA" id="ARBA00022737"/>
    </source>
</evidence>
<sequence>MELLKIFTMLTTIDLSNNKFQGEIPVVIGKLNSLKGLNLSHNNLSGCIPSSIGDLVSLEWLDLSSNKLVGKIPQSLVDLTYLQVLNLSKNQLHGQIPQGKQFNTFGNDSYEGNMGLYGFPVSKGCSSNNEPPPSNLPRGNDGSNSNITFGWKEVAIGYGCGLVFGLAAGYVVFQTGKPKWFVTLVEDMHHKRRKRPNIGNRSGGRRRRI</sequence>
<reference evidence="12" key="1">
    <citation type="submission" date="2013-09" db="EMBL/GenBank/DDBJ databases">
        <title>Corchorus olitorius genome sequencing.</title>
        <authorList>
            <person name="Alam M."/>
            <person name="Haque M.S."/>
            <person name="Islam M.S."/>
            <person name="Emdad E.M."/>
            <person name="Islam M.M."/>
            <person name="Ahmed B."/>
            <person name="Halim A."/>
            <person name="Hossen Q.M.M."/>
            <person name="Hossain M.Z."/>
            <person name="Ahmed R."/>
            <person name="Khan M.M."/>
            <person name="Islam R."/>
            <person name="Rashid M.M."/>
            <person name="Khan S.A."/>
            <person name="Rahman M.S."/>
            <person name="Alam M."/>
            <person name="Yahiya A.S."/>
            <person name="Khan M.S."/>
            <person name="Azam M.S."/>
            <person name="Haque T."/>
            <person name="Lashkar M.Z.H."/>
            <person name="Akhand A.I."/>
            <person name="Morshed G."/>
            <person name="Roy S."/>
            <person name="Uddin K.S."/>
            <person name="Rabeya T."/>
            <person name="Hossain A.S."/>
            <person name="Chowdhury A."/>
            <person name="Snigdha A.R."/>
            <person name="Mortoza M.S."/>
            <person name="Matin S.A."/>
            <person name="Hoque S.M.E."/>
            <person name="Islam M.K."/>
            <person name="Roy D.K."/>
            <person name="Haider R."/>
            <person name="Moosa M.M."/>
            <person name="Elias S.M."/>
            <person name="Hasan A.M."/>
            <person name="Jahan S."/>
            <person name="Shafiuddin M."/>
            <person name="Mahmood N."/>
            <person name="Shommy N.S."/>
        </authorList>
    </citation>
    <scope>NUCLEOTIDE SEQUENCE [LARGE SCALE GENOMIC DNA]</scope>
    <source>
        <strain evidence="12">cv. O-4</strain>
    </source>
</reference>
<dbReference type="InterPro" id="IPR032675">
    <property type="entry name" value="LRR_dom_sf"/>
</dbReference>
<dbReference type="Proteomes" id="UP000187203">
    <property type="component" value="Unassembled WGS sequence"/>
</dbReference>
<dbReference type="Pfam" id="PF13855">
    <property type="entry name" value="LRR_8"/>
    <property type="match status" value="1"/>
</dbReference>
<evidence type="ECO:0000313" key="11">
    <source>
        <dbReference type="EMBL" id="OMO57868.1"/>
    </source>
</evidence>
<evidence type="ECO:0000256" key="9">
    <source>
        <dbReference type="ARBA" id="ARBA00023170"/>
    </source>
</evidence>
<dbReference type="EMBL" id="AWUE01022481">
    <property type="protein sequence ID" value="OMO57868.1"/>
    <property type="molecule type" value="Genomic_DNA"/>
</dbReference>
<dbReference type="FunFam" id="3.80.10.10:FF:000111">
    <property type="entry name" value="LRR receptor-like serine/threonine-protein kinase ERECTA"/>
    <property type="match status" value="1"/>
</dbReference>
<keyword evidence="12" id="KW-1185">Reference proteome</keyword>
<dbReference type="PANTHER" id="PTHR27004:SF203">
    <property type="entry name" value="LEUCINE-RICH REPEAT-CONTAINING N-TERMINAL PLANT-TYPE DOMAIN-CONTAINING PROTEIN"/>
    <property type="match status" value="1"/>
</dbReference>
<keyword evidence="3" id="KW-1003">Cell membrane</keyword>
<dbReference type="AlphaFoldDB" id="A0A1R3GIG0"/>
<dbReference type="SUPFAM" id="SSF52058">
    <property type="entry name" value="L domain-like"/>
    <property type="match status" value="1"/>
</dbReference>
<keyword evidence="10" id="KW-0325">Glycoprotein</keyword>
<evidence type="ECO:0000256" key="3">
    <source>
        <dbReference type="ARBA" id="ARBA00022475"/>
    </source>
</evidence>
<comment type="caution">
    <text evidence="11">The sequence shown here is derived from an EMBL/GenBank/DDBJ whole genome shotgun (WGS) entry which is preliminary data.</text>
</comment>
<dbReference type="Gene3D" id="3.80.10.10">
    <property type="entry name" value="Ribonuclease Inhibitor"/>
    <property type="match status" value="1"/>
</dbReference>
<keyword evidence="5" id="KW-0812">Transmembrane</keyword>
<keyword evidence="8" id="KW-0472">Membrane</keyword>
<evidence type="ECO:0000256" key="4">
    <source>
        <dbReference type="ARBA" id="ARBA00022614"/>
    </source>
</evidence>
<accession>A0A1R3GIG0</accession>
<dbReference type="STRING" id="93759.A0A1R3GIG0"/>
<name>A0A1R3GIG0_9ROSI</name>
<evidence type="ECO:0000256" key="5">
    <source>
        <dbReference type="ARBA" id="ARBA00022692"/>
    </source>
</evidence>
<dbReference type="PANTHER" id="PTHR27004">
    <property type="entry name" value="RECEPTOR-LIKE PROTEIN 12 ISOFORM X1"/>
    <property type="match status" value="1"/>
</dbReference>